<dbReference type="SUPFAM" id="SSF64518">
    <property type="entry name" value="Phase 1 flagellin"/>
    <property type="match status" value="1"/>
</dbReference>
<dbReference type="EMBL" id="WIXK01000002">
    <property type="protein sequence ID" value="MQY41815.1"/>
    <property type="molecule type" value="Genomic_DNA"/>
</dbReference>
<dbReference type="GO" id="GO:0005576">
    <property type="term" value="C:extracellular region"/>
    <property type="evidence" value="ECO:0007669"/>
    <property type="project" value="UniProtKB-SubCell"/>
</dbReference>
<protein>
    <recommendedName>
        <fullName evidence="4">Flagellar hook-associated protein 1</fullName>
    </recommendedName>
</protein>
<dbReference type="Pfam" id="PF06429">
    <property type="entry name" value="Flg_bbr_C"/>
    <property type="match status" value="1"/>
</dbReference>
<evidence type="ECO:0000256" key="7">
    <source>
        <dbReference type="SAM" id="Coils"/>
    </source>
</evidence>
<dbReference type="PANTHER" id="PTHR30033:SF1">
    <property type="entry name" value="FLAGELLAR HOOK-ASSOCIATED PROTEIN 1"/>
    <property type="match status" value="1"/>
</dbReference>
<evidence type="ECO:0000256" key="3">
    <source>
        <dbReference type="ARBA" id="ARBA00009677"/>
    </source>
</evidence>
<dbReference type="RefSeq" id="WP_153545398.1">
    <property type="nucleotide sequence ID" value="NZ_WIXK01000002.1"/>
</dbReference>
<dbReference type="Proteomes" id="UP000436694">
    <property type="component" value="Unassembled WGS sequence"/>
</dbReference>
<keyword evidence="7" id="KW-0175">Coiled coil</keyword>
<keyword evidence="11" id="KW-1185">Reference proteome</keyword>
<evidence type="ECO:0000259" key="8">
    <source>
        <dbReference type="Pfam" id="PF06429"/>
    </source>
</evidence>
<proteinExistence type="inferred from homology"/>
<keyword evidence="10" id="KW-0966">Cell projection</keyword>
<dbReference type="InterPro" id="IPR053927">
    <property type="entry name" value="FlgK_helical"/>
</dbReference>
<dbReference type="AlphaFoldDB" id="A0A844AKF1"/>
<reference evidence="10 11" key="1">
    <citation type="submission" date="2019-10" db="EMBL/GenBank/DDBJ databases">
        <title>Epibacterium sp. nov., isolated from seawater.</title>
        <authorList>
            <person name="Zhang X."/>
            <person name="Li N."/>
        </authorList>
    </citation>
    <scope>NUCLEOTIDE SEQUENCE [LARGE SCALE GENOMIC DNA]</scope>
    <source>
        <strain evidence="10 11">SM1969</strain>
    </source>
</reference>
<evidence type="ECO:0000313" key="10">
    <source>
        <dbReference type="EMBL" id="MQY41815.1"/>
    </source>
</evidence>
<dbReference type="InterPro" id="IPR002371">
    <property type="entry name" value="FlgK"/>
</dbReference>
<accession>A0A844AKF1</accession>
<evidence type="ECO:0000259" key="9">
    <source>
        <dbReference type="Pfam" id="PF22638"/>
    </source>
</evidence>
<comment type="subcellular location">
    <subcellularLocation>
        <location evidence="1">Bacterial flagellum</location>
    </subcellularLocation>
    <subcellularLocation>
        <location evidence="2">Secreted</location>
    </subcellularLocation>
</comment>
<dbReference type="Pfam" id="PF22638">
    <property type="entry name" value="FlgK_D1"/>
    <property type="match status" value="1"/>
</dbReference>
<evidence type="ECO:0000256" key="5">
    <source>
        <dbReference type="ARBA" id="ARBA00022525"/>
    </source>
</evidence>
<feature type="domain" description="Flagellar basal-body/hook protein C-terminal" evidence="8">
    <location>
        <begin position="443"/>
        <end position="482"/>
    </location>
</feature>
<dbReference type="GO" id="GO:0005198">
    <property type="term" value="F:structural molecule activity"/>
    <property type="evidence" value="ECO:0007669"/>
    <property type="project" value="InterPro"/>
</dbReference>
<sequence>MTLNSAITAAVSGIYAASRASSVVSDNLSNALTPGHSRRVLSLSSNGPGIPGVKVGNIQLVKDPGLLASRRVSESEYAAAEQTANFFSRMADAVGTVDDPFSLASRQSALESALVEAISRPDSGPRLNELSVRANQLADSINSAASELQNQRQIAENSIDTQITQLNQGLKDIERLNAKIVIANASGHDPVGLIDQRDQVVDQINQIVPLNVVTRDNGQVALFSEGGEILLEGTASQFSFVKNRIILPHMTIDNGLLSGLEIDGRPIGTGPEGRLRGGTLTAAFQIRDDHAVSAQKDLDTMARDLIERFQDPAVDPSLSATDAGLFTDAGAAFDPANELGIANRISLNEKVSLNGDAETWRFRDGLNAAAPGDPGDASLLRAYSDALNQTRTISTPSLGTIDISASTLAADLISRFAQDNETSTNRVTFTAAGFREASEAEQSQGVDTDVELQNLLIIEQNYNANARVITVVNELMDTLLRI</sequence>
<gene>
    <name evidence="10" type="primary">flgK</name>
    <name evidence="10" type="ORF">GG681_04130</name>
</gene>
<keyword evidence="10" id="KW-0282">Flagellum</keyword>
<comment type="similarity">
    <text evidence="3">Belongs to the flagella basal body rod proteins family.</text>
</comment>
<keyword evidence="5" id="KW-0964">Secreted</keyword>
<dbReference type="NCBIfam" id="TIGR02492">
    <property type="entry name" value="flgK_ends"/>
    <property type="match status" value="1"/>
</dbReference>
<dbReference type="InterPro" id="IPR010930">
    <property type="entry name" value="Flg_bb/hook_C_dom"/>
</dbReference>
<comment type="caution">
    <text evidence="10">The sequence shown here is derived from an EMBL/GenBank/DDBJ whole genome shotgun (WGS) entry which is preliminary data.</text>
</comment>
<keyword evidence="10" id="KW-0969">Cilium</keyword>
<feature type="domain" description="Flagellar hook-associated protein FlgK helical" evidence="9">
    <location>
        <begin position="102"/>
        <end position="309"/>
    </location>
</feature>
<evidence type="ECO:0000256" key="4">
    <source>
        <dbReference type="ARBA" id="ARBA00016244"/>
    </source>
</evidence>
<dbReference type="PANTHER" id="PTHR30033">
    <property type="entry name" value="FLAGELLAR HOOK-ASSOCIATED PROTEIN 1"/>
    <property type="match status" value="1"/>
</dbReference>
<feature type="coiled-coil region" evidence="7">
    <location>
        <begin position="138"/>
        <end position="165"/>
    </location>
</feature>
<evidence type="ECO:0000256" key="1">
    <source>
        <dbReference type="ARBA" id="ARBA00004365"/>
    </source>
</evidence>
<dbReference type="GO" id="GO:0009424">
    <property type="term" value="C:bacterial-type flagellum hook"/>
    <property type="evidence" value="ECO:0007669"/>
    <property type="project" value="InterPro"/>
</dbReference>
<name>A0A844AKF1_9RHOB</name>
<evidence type="ECO:0000313" key="11">
    <source>
        <dbReference type="Proteomes" id="UP000436694"/>
    </source>
</evidence>
<evidence type="ECO:0000256" key="6">
    <source>
        <dbReference type="ARBA" id="ARBA00023143"/>
    </source>
</evidence>
<keyword evidence="6" id="KW-0975">Bacterial flagellum</keyword>
<evidence type="ECO:0000256" key="2">
    <source>
        <dbReference type="ARBA" id="ARBA00004613"/>
    </source>
</evidence>
<dbReference type="GO" id="GO:0044780">
    <property type="term" value="P:bacterial-type flagellum assembly"/>
    <property type="evidence" value="ECO:0007669"/>
    <property type="project" value="InterPro"/>
</dbReference>
<organism evidence="10 11">
    <name type="scientific">Tritonibacter aquimaris</name>
    <dbReference type="NCBI Taxonomy" id="2663379"/>
    <lineage>
        <taxon>Bacteria</taxon>
        <taxon>Pseudomonadati</taxon>
        <taxon>Pseudomonadota</taxon>
        <taxon>Alphaproteobacteria</taxon>
        <taxon>Rhodobacterales</taxon>
        <taxon>Paracoccaceae</taxon>
        <taxon>Tritonibacter</taxon>
    </lineage>
</organism>